<evidence type="ECO:0000256" key="1">
    <source>
        <dbReference type="SAM" id="MobiDB-lite"/>
    </source>
</evidence>
<evidence type="ECO:0000313" key="3">
    <source>
        <dbReference type="Proteomes" id="UP001159427"/>
    </source>
</evidence>
<evidence type="ECO:0000313" key="2">
    <source>
        <dbReference type="EMBL" id="CAH3156247.1"/>
    </source>
</evidence>
<proteinExistence type="predicted"/>
<comment type="caution">
    <text evidence="2">The sequence shown here is derived from an EMBL/GenBank/DDBJ whole genome shotgun (WGS) entry which is preliminary data.</text>
</comment>
<accession>A0ABN8Q3Y9</accession>
<feature type="compositionally biased region" description="Basic and acidic residues" evidence="1">
    <location>
        <begin position="79"/>
        <end position="88"/>
    </location>
</feature>
<keyword evidence="3" id="KW-1185">Reference proteome</keyword>
<dbReference type="Proteomes" id="UP001159427">
    <property type="component" value="Unassembled WGS sequence"/>
</dbReference>
<sequence length="118" mass="12989">MTVRNSVGEEIDAMFTPDHKDNSNGIIDSVQEEGRVQLPGDTTEISSVSRPSAGQICDDKSKQRFHTSVLPSPTPVDMPAKRTVEPSKPKARKMRSYNIGKDSACMGQENALHGERYN</sequence>
<organism evidence="2 3">
    <name type="scientific">Porites evermanni</name>
    <dbReference type="NCBI Taxonomy" id="104178"/>
    <lineage>
        <taxon>Eukaryota</taxon>
        <taxon>Metazoa</taxon>
        <taxon>Cnidaria</taxon>
        <taxon>Anthozoa</taxon>
        <taxon>Hexacorallia</taxon>
        <taxon>Scleractinia</taxon>
        <taxon>Fungiina</taxon>
        <taxon>Poritidae</taxon>
        <taxon>Porites</taxon>
    </lineage>
</organism>
<feature type="region of interest" description="Disordered" evidence="1">
    <location>
        <begin position="66"/>
        <end position="118"/>
    </location>
</feature>
<dbReference type="EMBL" id="CALNXI010001117">
    <property type="protein sequence ID" value="CAH3156247.1"/>
    <property type="molecule type" value="Genomic_DNA"/>
</dbReference>
<protein>
    <submittedName>
        <fullName evidence="2">Uncharacterized protein</fullName>
    </submittedName>
</protein>
<gene>
    <name evidence="2" type="ORF">PEVE_00002108</name>
</gene>
<name>A0ABN8Q3Y9_9CNID</name>
<reference evidence="2 3" key="1">
    <citation type="submission" date="2022-05" db="EMBL/GenBank/DDBJ databases">
        <authorList>
            <consortium name="Genoscope - CEA"/>
            <person name="William W."/>
        </authorList>
    </citation>
    <scope>NUCLEOTIDE SEQUENCE [LARGE SCALE GENOMIC DNA]</scope>
</reference>